<dbReference type="PANTHER" id="PTHR36754">
    <property type="entry name" value="E3 UBIQUITIN-PROTEIN LIGASE TRIM37"/>
    <property type="match status" value="1"/>
</dbReference>
<dbReference type="PANTHER" id="PTHR36754:SF2">
    <property type="entry name" value="E3 UBIQUITIN-PROTEIN LIGASE TRIM37"/>
    <property type="match status" value="1"/>
</dbReference>
<dbReference type="GO" id="GO:0061630">
    <property type="term" value="F:ubiquitin protein ligase activity"/>
    <property type="evidence" value="ECO:0007669"/>
    <property type="project" value="UniProtKB-EC"/>
</dbReference>
<dbReference type="GO" id="GO:0005164">
    <property type="term" value="F:tumor necrosis factor receptor binding"/>
    <property type="evidence" value="ECO:0007669"/>
    <property type="project" value="TreeGrafter"/>
</dbReference>
<keyword evidence="8" id="KW-1185">Reference proteome</keyword>
<dbReference type="SMART" id="SM00502">
    <property type="entry name" value="BBC"/>
    <property type="match status" value="1"/>
</dbReference>
<dbReference type="AlphaFoldDB" id="A0A7R8CK63"/>
<dbReference type="PROSITE" id="PS50119">
    <property type="entry name" value="ZF_BBOX"/>
    <property type="match status" value="1"/>
</dbReference>
<dbReference type="InterPro" id="IPR053003">
    <property type="entry name" value="TRIM_RBCC_E3_ubiq-ligases"/>
</dbReference>
<dbReference type="SMART" id="SM00336">
    <property type="entry name" value="BBOX"/>
    <property type="match status" value="1"/>
</dbReference>
<name>A0A7R8CK63_LEPSM</name>
<dbReference type="GO" id="GO:0005778">
    <property type="term" value="C:peroxisomal membrane"/>
    <property type="evidence" value="ECO:0007669"/>
    <property type="project" value="TreeGrafter"/>
</dbReference>
<sequence length="1232" mass="137252">MRTYLNDVILKNLLLNYINPYVFDKSSLTVSKFKYFHKGGGIVVGGKFLSSSSLKPEFEVEITGQSARGLYMEHPYTLDLFESCCSGTIKLCSEKNLEGRYIQGNCSWTLYDEAYYSGRNLTFLPGTYDIEAIQRHVSSLTRNCLHDENKDNYFSKSCLFDPDSSVSRLWAFLRIKNVLSSLSERPERLGVSRVEHASELASMYNFLTPFTDLRLRSKGHIDEHVNGDAKNLVEPDGETFIDNDLLTYSDLSPILSSLNDPVIARQWQSLESCHPPVKCIGNFHIEQLEVRKSNSSLSSSSPDSCGGSLTLFTKPGYEGDSLEIRYSVFQIYHHVISQRFRSLVTEGRCCWLLFNKRFFAACQELILYELKGDGARGVENLAEVFRCFICMEKLRNAHLCPHCSKLCCYLCIRRWLTEQRSQCPHCRASLHLHELVNCRWVEEVTNQLDSLVSSKGNGIGGDGSSSEPDTLENCHVHPDEKLSVYCKTCSTCICHQCALWGGTSHSGHTFKPLDEVYTHQALQLKVEVTMLRRRLLELLSFEQEADRTVEAVRAAKDDRVREIRNTVELMIARLDSQLKGKLLSIMGQKNSLSQETEQVQNLLSEIDCYLNSKNKSEFITKSSDLLALVTEISKKPVVRVCMNGFSNGGGEFISEIVPQYSSAVFRLNNFSALQTKAHPVYSPPLNINGLSWRLKVYPNGNGVVRGNYLSVFLELSAGLPESSKYEYRVEMIYQGSRDSSKNVVREFSSDFEVGECWGYNRFFRLDLLASEGYLNVEADVLVLRFEVRPPTYFQQCRDQQWYIHQLQSLQAGYAAQIAELNDRLSLMMSRSRSPIFQSPVDFIPVTSSKPRTDRSTSAIDSIIMGVSSIASNGANRNLSPSANATLYNLGISSSELECGNLSSSSESEDSCEETEPVEEQSLEDVEAENDVDDETISVENDLDLNISHPSLLSDLDSLTDQVEGMGYLAAVASLGEHGGRSRSVEVPSSGGEQGILQRLHDMHVTRDGSCGSSKRDDSHPSREEIDVPSVSSRERLIGSLQTEPRCGLSSNRRLGASSKSQIFASPLLLSSHSGIAPRPSIGMTSNDIGSSPVRDQKDYQPYSILNIYPKPFFNYPGLSTNSTSSSVLTNNPNNVESSSVGGLSNIHNPLLQNMDMAEVDQPYRLLGNIFPCSSQTGSGHFNSDPSDQPSSDVVVARMPRLQSPNSSTNMDLSTCVDKDDAIKPKDNGRPSS</sequence>
<evidence type="ECO:0000313" key="7">
    <source>
        <dbReference type="EMBL" id="CAF2812425.1"/>
    </source>
</evidence>
<dbReference type="Pfam" id="PF00643">
    <property type="entry name" value="zf-B_box"/>
    <property type="match status" value="1"/>
</dbReference>
<organism evidence="7 8">
    <name type="scientific">Lepeophtheirus salmonis</name>
    <name type="common">Salmon louse</name>
    <name type="synonym">Caligus salmonis</name>
    <dbReference type="NCBI Taxonomy" id="72036"/>
    <lineage>
        <taxon>Eukaryota</taxon>
        <taxon>Metazoa</taxon>
        <taxon>Ecdysozoa</taxon>
        <taxon>Arthropoda</taxon>
        <taxon>Crustacea</taxon>
        <taxon>Multicrustacea</taxon>
        <taxon>Hexanauplia</taxon>
        <taxon>Copepoda</taxon>
        <taxon>Siphonostomatoida</taxon>
        <taxon>Caligidae</taxon>
        <taxon>Lepeophtheirus</taxon>
    </lineage>
</organism>
<gene>
    <name evidence="7" type="ORF">LSAA_2838</name>
</gene>
<feature type="region of interest" description="Disordered" evidence="6">
    <location>
        <begin position="1176"/>
        <end position="1232"/>
    </location>
</feature>
<keyword evidence="4" id="KW-0863">Zinc-finger</keyword>
<evidence type="ECO:0000256" key="6">
    <source>
        <dbReference type="SAM" id="MobiDB-lite"/>
    </source>
</evidence>
<dbReference type="SUPFAM" id="SSF57845">
    <property type="entry name" value="B-box zinc-binding domain"/>
    <property type="match status" value="1"/>
</dbReference>
<keyword evidence="7" id="KW-0808">Transferase</keyword>
<evidence type="ECO:0000256" key="3">
    <source>
        <dbReference type="ARBA" id="ARBA00022723"/>
    </source>
</evidence>
<dbReference type="SUPFAM" id="SSF57850">
    <property type="entry name" value="RING/U-box"/>
    <property type="match status" value="1"/>
</dbReference>
<keyword evidence="2" id="KW-0963">Cytoplasm</keyword>
<dbReference type="GO" id="GO:0006513">
    <property type="term" value="P:protein monoubiquitination"/>
    <property type="evidence" value="ECO:0007669"/>
    <property type="project" value="TreeGrafter"/>
</dbReference>
<evidence type="ECO:0000256" key="5">
    <source>
        <dbReference type="ARBA" id="ARBA00022833"/>
    </source>
</evidence>
<dbReference type="Gene3D" id="2.60.210.10">
    <property type="entry name" value="Apoptosis, Tumor Necrosis Factor Receptor Associated Protein 2, Chain A"/>
    <property type="match status" value="1"/>
</dbReference>
<dbReference type="CDD" id="cd19779">
    <property type="entry name" value="Bbox2_TRIM37_C-VIII"/>
    <property type="match status" value="1"/>
</dbReference>
<feature type="region of interest" description="Disordered" evidence="6">
    <location>
        <begin position="1005"/>
        <end position="1033"/>
    </location>
</feature>
<dbReference type="EC" id="2.3.2.27" evidence="7"/>
<evidence type="ECO:0000256" key="4">
    <source>
        <dbReference type="ARBA" id="ARBA00022771"/>
    </source>
</evidence>
<keyword evidence="3" id="KW-0479">Metal-binding</keyword>
<dbReference type="GO" id="GO:0031625">
    <property type="term" value="F:ubiquitin protein ligase binding"/>
    <property type="evidence" value="ECO:0007669"/>
    <property type="project" value="TreeGrafter"/>
</dbReference>
<feature type="compositionally biased region" description="Low complexity" evidence="6">
    <location>
        <begin position="1183"/>
        <end position="1195"/>
    </location>
</feature>
<evidence type="ECO:0000256" key="1">
    <source>
        <dbReference type="ARBA" id="ARBA00004496"/>
    </source>
</evidence>
<dbReference type="Proteomes" id="UP000675881">
    <property type="component" value="Chromosome 11"/>
</dbReference>
<keyword evidence="7" id="KW-0012">Acyltransferase</keyword>
<proteinExistence type="predicted"/>
<protein>
    <submittedName>
        <fullName evidence="7">TRIM37</fullName>
        <ecNumber evidence="7">2.3.2.27</ecNumber>
    </submittedName>
</protein>
<feature type="compositionally biased region" description="Basic and acidic residues" evidence="6">
    <location>
        <begin position="1216"/>
        <end position="1232"/>
    </location>
</feature>
<dbReference type="EMBL" id="HG994590">
    <property type="protein sequence ID" value="CAF2812425.1"/>
    <property type="molecule type" value="Genomic_DNA"/>
</dbReference>
<dbReference type="CDD" id="cd03773">
    <property type="entry name" value="MATH_TRIM37"/>
    <property type="match status" value="1"/>
</dbReference>
<dbReference type="GO" id="GO:0051865">
    <property type="term" value="P:protein autoubiquitination"/>
    <property type="evidence" value="ECO:0007669"/>
    <property type="project" value="TreeGrafter"/>
</dbReference>
<accession>A0A7R8CK63</accession>
<dbReference type="SMART" id="SM00061">
    <property type="entry name" value="MATH"/>
    <property type="match status" value="1"/>
</dbReference>
<feature type="compositionally biased region" description="Polar residues" evidence="6">
    <location>
        <begin position="1202"/>
        <end position="1212"/>
    </location>
</feature>
<dbReference type="InterPro" id="IPR003649">
    <property type="entry name" value="Bbox_C"/>
</dbReference>
<dbReference type="PROSITE" id="PS50144">
    <property type="entry name" value="MATH"/>
    <property type="match status" value="1"/>
</dbReference>
<dbReference type="InterPro" id="IPR037299">
    <property type="entry name" value="TRIM37_MATH"/>
</dbReference>
<reference evidence="7" key="1">
    <citation type="submission" date="2021-02" db="EMBL/GenBank/DDBJ databases">
        <authorList>
            <person name="Bekaert M."/>
        </authorList>
    </citation>
    <scope>NUCLEOTIDE SEQUENCE</scope>
    <source>
        <strain evidence="7">IoA-00</strain>
    </source>
</reference>
<feature type="compositionally biased region" description="Basic and acidic residues" evidence="6">
    <location>
        <begin position="1013"/>
        <end position="1025"/>
    </location>
</feature>
<feature type="compositionally biased region" description="Acidic residues" evidence="6">
    <location>
        <begin position="906"/>
        <end position="929"/>
    </location>
</feature>
<dbReference type="PROSITE" id="PS50089">
    <property type="entry name" value="ZF_RING_2"/>
    <property type="match status" value="1"/>
</dbReference>
<keyword evidence="5" id="KW-0862">Zinc</keyword>
<dbReference type="InterPro" id="IPR008974">
    <property type="entry name" value="TRAF-like"/>
</dbReference>
<dbReference type="GO" id="GO:0070842">
    <property type="term" value="P:aggresome assembly"/>
    <property type="evidence" value="ECO:0007669"/>
    <property type="project" value="TreeGrafter"/>
</dbReference>
<dbReference type="Pfam" id="PF22486">
    <property type="entry name" value="MATH_2"/>
    <property type="match status" value="1"/>
</dbReference>
<dbReference type="InterPro" id="IPR002083">
    <property type="entry name" value="MATH/TRAF_dom"/>
</dbReference>
<dbReference type="CDD" id="cd16619">
    <property type="entry name" value="mRING-HC-C4C4_TRIM37_C-VIII"/>
    <property type="match status" value="1"/>
</dbReference>
<dbReference type="Gene3D" id="3.30.40.10">
    <property type="entry name" value="Zinc/RING finger domain, C3HC4 (zinc finger)"/>
    <property type="match status" value="1"/>
</dbReference>
<dbReference type="InterPro" id="IPR000315">
    <property type="entry name" value="Znf_B-box"/>
</dbReference>
<dbReference type="SUPFAM" id="SSF49599">
    <property type="entry name" value="TRAF domain-like"/>
    <property type="match status" value="1"/>
</dbReference>
<dbReference type="InterPro" id="IPR001841">
    <property type="entry name" value="Znf_RING"/>
</dbReference>
<dbReference type="GO" id="GO:0016235">
    <property type="term" value="C:aggresome"/>
    <property type="evidence" value="ECO:0007669"/>
    <property type="project" value="TreeGrafter"/>
</dbReference>
<dbReference type="OrthoDB" id="299997at2759"/>
<dbReference type="InterPro" id="IPR013083">
    <property type="entry name" value="Znf_RING/FYVE/PHD"/>
</dbReference>
<evidence type="ECO:0000313" key="8">
    <source>
        <dbReference type="Proteomes" id="UP000675881"/>
    </source>
</evidence>
<feature type="region of interest" description="Disordered" evidence="6">
    <location>
        <begin position="898"/>
        <end position="929"/>
    </location>
</feature>
<comment type="subcellular location">
    <subcellularLocation>
        <location evidence="1">Cytoplasm</location>
    </subcellularLocation>
</comment>
<dbReference type="Gene3D" id="3.30.160.60">
    <property type="entry name" value="Classic Zinc Finger"/>
    <property type="match status" value="1"/>
</dbReference>
<dbReference type="GO" id="GO:0008270">
    <property type="term" value="F:zinc ion binding"/>
    <property type="evidence" value="ECO:0007669"/>
    <property type="project" value="UniProtKB-KW"/>
</dbReference>
<evidence type="ECO:0000256" key="2">
    <source>
        <dbReference type="ARBA" id="ARBA00022490"/>
    </source>
</evidence>